<sequence>MWSSWAFHWFLWCSCTSLEMGLANLFICRLATSDFVLAHSFLSAFFMSILRTMYSGSVIDFAVSSLRRLWR</sequence>
<proteinExistence type="predicted"/>
<dbReference type="AlphaFoldDB" id="A0A6M2DVM0"/>
<evidence type="ECO:0000256" key="1">
    <source>
        <dbReference type="SAM" id="Phobius"/>
    </source>
</evidence>
<reference evidence="2" key="1">
    <citation type="submission" date="2020-03" db="EMBL/GenBank/DDBJ databases">
        <title>Transcriptomic Profiling of the Digestive Tract of the Rat Flea, Xenopsylla cheopis, Following Blood Feeding and Infection with Yersinia pestis.</title>
        <authorList>
            <person name="Bland D.M."/>
            <person name="Martens C.A."/>
            <person name="Virtaneva K."/>
            <person name="Kanakabandi K."/>
            <person name="Long D."/>
            <person name="Rosenke R."/>
            <person name="Saturday G.A."/>
            <person name="Hoyt F.H."/>
            <person name="Bruno D.P."/>
            <person name="Ribeiro J.M.C."/>
            <person name="Hinnebusch J."/>
        </authorList>
    </citation>
    <scope>NUCLEOTIDE SEQUENCE</scope>
</reference>
<feature type="transmembrane region" description="Helical" evidence="1">
    <location>
        <begin position="35"/>
        <end position="54"/>
    </location>
</feature>
<evidence type="ECO:0000313" key="2">
    <source>
        <dbReference type="EMBL" id="NOV50379.1"/>
    </source>
</evidence>
<name>A0A6M2DVM0_XENCH</name>
<dbReference type="EMBL" id="GIIL01006653">
    <property type="protein sequence ID" value="NOV50379.1"/>
    <property type="molecule type" value="Transcribed_RNA"/>
</dbReference>
<keyword evidence="1" id="KW-0472">Membrane</keyword>
<feature type="transmembrane region" description="Helical" evidence="1">
    <location>
        <begin position="6"/>
        <end position="28"/>
    </location>
</feature>
<keyword evidence="1" id="KW-1133">Transmembrane helix</keyword>
<keyword evidence="1" id="KW-0812">Transmembrane</keyword>
<accession>A0A6M2DVM0</accession>
<organism evidence="2">
    <name type="scientific">Xenopsylla cheopis</name>
    <name type="common">Oriental rat flea</name>
    <name type="synonym">Pulex cheopis</name>
    <dbReference type="NCBI Taxonomy" id="163159"/>
    <lineage>
        <taxon>Eukaryota</taxon>
        <taxon>Metazoa</taxon>
        <taxon>Ecdysozoa</taxon>
        <taxon>Arthropoda</taxon>
        <taxon>Hexapoda</taxon>
        <taxon>Insecta</taxon>
        <taxon>Pterygota</taxon>
        <taxon>Neoptera</taxon>
        <taxon>Endopterygota</taxon>
        <taxon>Siphonaptera</taxon>
        <taxon>Pulicidae</taxon>
        <taxon>Xenopsyllinae</taxon>
        <taxon>Xenopsylla</taxon>
    </lineage>
</organism>
<protein>
    <submittedName>
        <fullName evidence="2">Putative product</fullName>
    </submittedName>
</protein>